<dbReference type="Proteomes" id="UP000231564">
    <property type="component" value="Chromosome MARIT"/>
</dbReference>
<protein>
    <submittedName>
        <fullName evidence="1">Uncharacterized protein</fullName>
    </submittedName>
</protein>
<evidence type="ECO:0000313" key="2">
    <source>
        <dbReference type="Proteomes" id="UP000231564"/>
    </source>
</evidence>
<gene>
    <name evidence="1" type="ORF">MARIT_0863</name>
</gene>
<evidence type="ECO:0000313" key="1">
    <source>
        <dbReference type="EMBL" id="SFZ80917.1"/>
    </source>
</evidence>
<organism evidence="1 2">
    <name type="scientific">Tenacibaculum maritimum NCIMB 2154</name>
    <dbReference type="NCBI Taxonomy" id="1349785"/>
    <lineage>
        <taxon>Bacteria</taxon>
        <taxon>Pseudomonadati</taxon>
        <taxon>Bacteroidota</taxon>
        <taxon>Flavobacteriia</taxon>
        <taxon>Flavobacteriales</taxon>
        <taxon>Flavobacteriaceae</taxon>
        <taxon>Tenacibaculum</taxon>
    </lineage>
</organism>
<accession>A0A2H1E7U5</accession>
<dbReference type="EMBL" id="LT634361">
    <property type="protein sequence ID" value="SFZ80917.1"/>
    <property type="molecule type" value="Genomic_DNA"/>
</dbReference>
<reference evidence="1 2" key="1">
    <citation type="submission" date="2016-11" db="EMBL/GenBank/DDBJ databases">
        <authorList>
            <person name="Jaros S."/>
            <person name="Januszkiewicz K."/>
            <person name="Wedrychowicz H."/>
        </authorList>
    </citation>
    <scope>NUCLEOTIDE SEQUENCE [LARGE SCALE GENOMIC DNA]</scope>
    <source>
        <strain evidence="1">NCIMB 2154T</strain>
    </source>
</reference>
<sequence length="176" mass="21113">MGVTNKEIDLMIEFILGDITEQEFLKNYPINLQEDKTYLLNLVKEKIKKKDANNLSIVLDTIALLNMYKDYDRQLFYKKIIKEEWHEMHRDLINLLDKIEENEEYFIEPLSRVYSYYKGGIENLMNPIWNTCLWSLYKIRTKRAMHVIEAHCNSKYEYIKKTSNKIMEESIEVSVG</sequence>
<dbReference type="RefSeq" id="WP_024741673.1">
    <property type="nucleotide sequence ID" value="NZ_BAUG01000032.1"/>
</dbReference>
<dbReference type="AlphaFoldDB" id="A0A2H1E7U5"/>
<keyword evidence="2" id="KW-1185">Reference proteome</keyword>
<proteinExistence type="predicted"/>
<dbReference type="KEGG" id="tmar:MARIT_0863"/>
<dbReference type="STRING" id="1349785.GCA_000509405_01035"/>
<name>A0A2H1E7U5_9FLAO</name>
<dbReference type="GeneID" id="47722430"/>